<protein>
    <submittedName>
        <fullName evidence="1">Transcription elongation factor regulatory protein</fullName>
    </submittedName>
</protein>
<accession>A0A5A7QT00</accession>
<name>A0A5A7QT00_STRAF</name>
<evidence type="ECO:0000313" key="2">
    <source>
        <dbReference type="Proteomes" id="UP000325081"/>
    </source>
</evidence>
<reference evidence="2" key="1">
    <citation type="journal article" date="2019" name="Curr. Biol.">
        <title>Genome Sequence of Striga asiatica Provides Insight into the Evolution of Plant Parasitism.</title>
        <authorList>
            <person name="Yoshida S."/>
            <person name="Kim S."/>
            <person name="Wafula E.K."/>
            <person name="Tanskanen J."/>
            <person name="Kim Y.M."/>
            <person name="Honaas L."/>
            <person name="Yang Z."/>
            <person name="Spallek T."/>
            <person name="Conn C.E."/>
            <person name="Ichihashi Y."/>
            <person name="Cheong K."/>
            <person name="Cui S."/>
            <person name="Der J.P."/>
            <person name="Gundlach H."/>
            <person name="Jiao Y."/>
            <person name="Hori C."/>
            <person name="Ishida J.K."/>
            <person name="Kasahara H."/>
            <person name="Kiba T."/>
            <person name="Kim M.S."/>
            <person name="Koo N."/>
            <person name="Laohavisit A."/>
            <person name="Lee Y.H."/>
            <person name="Lumba S."/>
            <person name="McCourt P."/>
            <person name="Mortimer J.C."/>
            <person name="Mutuku J.M."/>
            <person name="Nomura T."/>
            <person name="Sasaki-Sekimoto Y."/>
            <person name="Seto Y."/>
            <person name="Wang Y."/>
            <person name="Wakatake T."/>
            <person name="Sakakibara H."/>
            <person name="Demura T."/>
            <person name="Yamaguchi S."/>
            <person name="Yoneyama K."/>
            <person name="Manabe R.I."/>
            <person name="Nelson D.C."/>
            <person name="Schulman A.H."/>
            <person name="Timko M.P."/>
            <person name="dePamphilis C.W."/>
            <person name="Choi D."/>
            <person name="Shirasu K."/>
        </authorList>
    </citation>
    <scope>NUCLEOTIDE SEQUENCE [LARGE SCALE GENOMIC DNA]</scope>
    <source>
        <strain evidence="2">cv. UVA1</strain>
    </source>
</reference>
<keyword evidence="2" id="KW-1185">Reference proteome</keyword>
<comment type="caution">
    <text evidence="1">The sequence shown here is derived from an EMBL/GenBank/DDBJ whole genome shotgun (WGS) entry which is preliminary data.</text>
</comment>
<keyword evidence="1" id="KW-0648">Protein biosynthesis</keyword>
<evidence type="ECO:0000313" key="1">
    <source>
        <dbReference type="EMBL" id="GER48374.1"/>
    </source>
</evidence>
<keyword evidence="1" id="KW-0251">Elongation factor</keyword>
<gene>
    <name evidence="1" type="ORF">STAS_25534</name>
</gene>
<dbReference type="AlphaFoldDB" id="A0A5A7QT00"/>
<proteinExistence type="predicted"/>
<sequence>MSKLKIVIRGTIKQNIVEKGQGCLKSSHECNYKLLWERAAGRMRGRREGRCHQRSTSHRRRLSSCGSRRLLWRGERQGWAEVRWASGMVTDNSTVALSKSPKSPNNYSRIPGLSRGERRWKFEAHQASGPMTVACPAAGVAAGPTAGDRVGGGGRPCQRRSQKNKDLDGLWAVAIYSGGGRAVAEVENRGQEEDGCWSDK</sequence>
<dbReference type="Proteomes" id="UP000325081">
    <property type="component" value="Unassembled WGS sequence"/>
</dbReference>
<dbReference type="GO" id="GO:0003746">
    <property type="term" value="F:translation elongation factor activity"/>
    <property type="evidence" value="ECO:0007669"/>
    <property type="project" value="UniProtKB-KW"/>
</dbReference>
<dbReference type="EMBL" id="BKCP01008292">
    <property type="protein sequence ID" value="GER48374.1"/>
    <property type="molecule type" value="Genomic_DNA"/>
</dbReference>
<organism evidence="1 2">
    <name type="scientific">Striga asiatica</name>
    <name type="common">Asiatic witchweed</name>
    <name type="synonym">Buchnera asiatica</name>
    <dbReference type="NCBI Taxonomy" id="4170"/>
    <lineage>
        <taxon>Eukaryota</taxon>
        <taxon>Viridiplantae</taxon>
        <taxon>Streptophyta</taxon>
        <taxon>Embryophyta</taxon>
        <taxon>Tracheophyta</taxon>
        <taxon>Spermatophyta</taxon>
        <taxon>Magnoliopsida</taxon>
        <taxon>eudicotyledons</taxon>
        <taxon>Gunneridae</taxon>
        <taxon>Pentapetalae</taxon>
        <taxon>asterids</taxon>
        <taxon>lamiids</taxon>
        <taxon>Lamiales</taxon>
        <taxon>Orobanchaceae</taxon>
        <taxon>Buchnereae</taxon>
        <taxon>Striga</taxon>
    </lineage>
</organism>